<evidence type="ECO:0000313" key="2">
    <source>
        <dbReference type="EMBL" id="THU80040.1"/>
    </source>
</evidence>
<feature type="domain" description="Bacteriophage T5 Orf172 DNA-binding" evidence="1">
    <location>
        <begin position="13"/>
        <end position="101"/>
    </location>
</feature>
<accession>A0A4S8KW04</accession>
<dbReference type="EMBL" id="ML179946">
    <property type="protein sequence ID" value="THU80040.1"/>
    <property type="molecule type" value="Genomic_DNA"/>
</dbReference>
<dbReference type="Pfam" id="PF10544">
    <property type="entry name" value="T5orf172"/>
    <property type="match status" value="1"/>
</dbReference>
<proteinExistence type="predicted"/>
<organism evidence="2 3">
    <name type="scientific">Dendrothele bispora (strain CBS 962.96)</name>
    <dbReference type="NCBI Taxonomy" id="1314807"/>
    <lineage>
        <taxon>Eukaryota</taxon>
        <taxon>Fungi</taxon>
        <taxon>Dikarya</taxon>
        <taxon>Basidiomycota</taxon>
        <taxon>Agaricomycotina</taxon>
        <taxon>Agaricomycetes</taxon>
        <taxon>Agaricomycetidae</taxon>
        <taxon>Agaricales</taxon>
        <taxon>Agaricales incertae sedis</taxon>
        <taxon>Dendrothele</taxon>
    </lineage>
</organism>
<dbReference type="Proteomes" id="UP000297245">
    <property type="component" value="Unassembled WGS sequence"/>
</dbReference>
<dbReference type="SMART" id="SM00974">
    <property type="entry name" value="T5orf172"/>
    <property type="match status" value="1"/>
</dbReference>
<dbReference type="InterPro" id="IPR018306">
    <property type="entry name" value="Phage_T5_Orf172_DNA-bd"/>
</dbReference>
<keyword evidence="3" id="KW-1185">Reference proteome</keyword>
<sequence>MRDDSGYIYVLEAAQTDIKKIGFTQRDPITRLKEWRRSCPSMDFALKSCFQCRRVKRTEKIVHSILAQRRPKKHACPDCRRRHRELFSVTARDADLVIFLANILA</sequence>
<dbReference type="InterPro" id="IPR053006">
    <property type="entry name" value="Meiosis_regulatory"/>
</dbReference>
<dbReference type="AlphaFoldDB" id="A0A4S8KW04"/>
<protein>
    <recommendedName>
        <fullName evidence="1">Bacteriophage T5 Orf172 DNA-binding domain-containing protein</fullName>
    </recommendedName>
</protein>
<dbReference type="PANTHER" id="PTHR28094">
    <property type="entry name" value="MEIOTICALLY UP-REGULATED GENE 113 PROTEIN"/>
    <property type="match status" value="1"/>
</dbReference>
<name>A0A4S8KW04_DENBC</name>
<evidence type="ECO:0000313" key="3">
    <source>
        <dbReference type="Proteomes" id="UP000297245"/>
    </source>
</evidence>
<reference evidence="2 3" key="1">
    <citation type="journal article" date="2019" name="Nat. Ecol. Evol.">
        <title>Megaphylogeny resolves global patterns of mushroom evolution.</title>
        <authorList>
            <person name="Varga T."/>
            <person name="Krizsan K."/>
            <person name="Foldi C."/>
            <person name="Dima B."/>
            <person name="Sanchez-Garcia M."/>
            <person name="Sanchez-Ramirez S."/>
            <person name="Szollosi G.J."/>
            <person name="Szarkandi J.G."/>
            <person name="Papp V."/>
            <person name="Albert L."/>
            <person name="Andreopoulos W."/>
            <person name="Angelini C."/>
            <person name="Antonin V."/>
            <person name="Barry K.W."/>
            <person name="Bougher N.L."/>
            <person name="Buchanan P."/>
            <person name="Buyck B."/>
            <person name="Bense V."/>
            <person name="Catcheside P."/>
            <person name="Chovatia M."/>
            <person name="Cooper J."/>
            <person name="Damon W."/>
            <person name="Desjardin D."/>
            <person name="Finy P."/>
            <person name="Geml J."/>
            <person name="Haridas S."/>
            <person name="Hughes K."/>
            <person name="Justo A."/>
            <person name="Karasinski D."/>
            <person name="Kautmanova I."/>
            <person name="Kiss B."/>
            <person name="Kocsube S."/>
            <person name="Kotiranta H."/>
            <person name="LaButti K.M."/>
            <person name="Lechner B.E."/>
            <person name="Liimatainen K."/>
            <person name="Lipzen A."/>
            <person name="Lukacs Z."/>
            <person name="Mihaltcheva S."/>
            <person name="Morgado L.N."/>
            <person name="Niskanen T."/>
            <person name="Noordeloos M.E."/>
            <person name="Ohm R.A."/>
            <person name="Ortiz-Santana B."/>
            <person name="Ovrebo C."/>
            <person name="Racz N."/>
            <person name="Riley R."/>
            <person name="Savchenko A."/>
            <person name="Shiryaev A."/>
            <person name="Soop K."/>
            <person name="Spirin V."/>
            <person name="Szebenyi C."/>
            <person name="Tomsovsky M."/>
            <person name="Tulloss R.E."/>
            <person name="Uehling J."/>
            <person name="Grigoriev I.V."/>
            <person name="Vagvolgyi C."/>
            <person name="Papp T."/>
            <person name="Martin F.M."/>
            <person name="Miettinen O."/>
            <person name="Hibbett D.S."/>
            <person name="Nagy L.G."/>
        </authorList>
    </citation>
    <scope>NUCLEOTIDE SEQUENCE [LARGE SCALE GENOMIC DNA]</scope>
    <source>
        <strain evidence="2 3">CBS 962.96</strain>
    </source>
</reference>
<gene>
    <name evidence="2" type="ORF">K435DRAFT_810203</name>
</gene>
<evidence type="ECO:0000259" key="1">
    <source>
        <dbReference type="SMART" id="SM00974"/>
    </source>
</evidence>
<dbReference type="PANTHER" id="PTHR28094:SF1">
    <property type="entry name" value="MEIOTICALLY UP-REGULATED GENE 113 PROTEIN"/>
    <property type="match status" value="1"/>
</dbReference>